<dbReference type="SUPFAM" id="SSF56281">
    <property type="entry name" value="Metallo-hydrolase/oxidoreductase"/>
    <property type="match status" value="1"/>
</dbReference>
<dbReference type="InterPro" id="IPR036866">
    <property type="entry name" value="RibonucZ/Hydroxyglut_hydro"/>
</dbReference>
<gene>
    <name evidence="11" type="primary">GLO2</name>
    <name evidence="11" type="ORF">TR87177</name>
</gene>
<reference evidence="11" key="1">
    <citation type="submission" date="2016-01" db="EMBL/GenBank/DDBJ databases">
        <title>Reference transcriptome for the parasite Schistocephalus solidus: insights into the molecular evolution of parasitism.</title>
        <authorList>
            <person name="Hebert F.O."/>
            <person name="Grambauer S."/>
            <person name="Barber I."/>
            <person name="Landry C.R."/>
            <person name="Aubin-Horth N."/>
        </authorList>
    </citation>
    <scope>NUCLEOTIDE SEQUENCE</scope>
</reference>
<dbReference type="EC" id="3.1.2.6" evidence="5"/>
<dbReference type="GO" id="GO:0004416">
    <property type="term" value="F:hydroxyacylglutathione hydrolase activity"/>
    <property type="evidence" value="ECO:0007669"/>
    <property type="project" value="UniProtKB-EC"/>
</dbReference>
<dbReference type="FunFam" id="3.60.15.10:FF:000019">
    <property type="entry name" value="Hydroxyacylglutathione hydrolase, mitochondrial"/>
    <property type="match status" value="1"/>
</dbReference>
<keyword evidence="8" id="KW-0862">Zinc</keyword>
<dbReference type="PANTHER" id="PTHR11935:SF94">
    <property type="entry name" value="TENZING NORGAY, ISOFORM C"/>
    <property type="match status" value="1"/>
</dbReference>
<dbReference type="Gene3D" id="3.60.15.10">
    <property type="entry name" value="Ribonuclease Z/Hydroxyacylglutathione hydrolase-like"/>
    <property type="match status" value="1"/>
</dbReference>
<comment type="similarity">
    <text evidence="4">Belongs to the metallo-beta-lactamase superfamily. Glyoxalase II family.</text>
</comment>
<evidence type="ECO:0000256" key="3">
    <source>
        <dbReference type="ARBA" id="ARBA00004963"/>
    </source>
</evidence>
<comment type="pathway">
    <text evidence="3">Secondary metabolite metabolism; methylglyoxal degradation; (R)-lactate from methylglyoxal: step 2/2.</text>
</comment>
<keyword evidence="7 11" id="KW-0378">Hydrolase</keyword>
<dbReference type="GO" id="GO:0019243">
    <property type="term" value="P:methylglyoxal catabolic process to D-lactate via S-lactoyl-glutathione"/>
    <property type="evidence" value="ECO:0007669"/>
    <property type="project" value="InterPro"/>
</dbReference>
<dbReference type="PANTHER" id="PTHR11935">
    <property type="entry name" value="BETA LACTAMASE DOMAIN"/>
    <property type="match status" value="1"/>
</dbReference>
<name>A0A0X3P0A5_SCHSO</name>
<dbReference type="NCBIfam" id="TIGR03413">
    <property type="entry name" value="GSH_gloB"/>
    <property type="match status" value="1"/>
</dbReference>
<dbReference type="InterPro" id="IPR035680">
    <property type="entry name" value="Clx_II_MBL"/>
</dbReference>
<evidence type="ECO:0000259" key="10">
    <source>
        <dbReference type="SMART" id="SM00849"/>
    </source>
</evidence>
<dbReference type="GO" id="GO:0046872">
    <property type="term" value="F:metal ion binding"/>
    <property type="evidence" value="ECO:0007669"/>
    <property type="project" value="UniProtKB-KW"/>
</dbReference>
<organism evidence="11">
    <name type="scientific">Schistocephalus solidus</name>
    <name type="common">Tapeworm</name>
    <dbReference type="NCBI Taxonomy" id="70667"/>
    <lineage>
        <taxon>Eukaryota</taxon>
        <taxon>Metazoa</taxon>
        <taxon>Spiralia</taxon>
        <taxon>Lophotrochozoa</taxon>
        <taxon>Platyhelminthes</taxon>
        <taxon>Cestoda</taxon>
        <taxon>Eucestoda</taxon>
        <taxon>Diphyllobothriidea</taxon>
        <taxon>Diphyllobothriidae</taxon>
        <taxon>Schistocephalus</taxon>
    </lineage>
</organism>
<dbReference type="EMBL" id="GEEE01021833">
    <property type="protein sequence ID" value="JAP41392.1"/>
    <property type="molecule type" value="Transcribed_RNA"/>
</dbReference>
<sequence>MIMLREAVCKKAFASRAFHSFSRYFAMRVATIPALQDNYMYLVIDDSSKQCAAVDPVAPSAVLKAVAEQDLQLTTILTTHHHWDHAGGNMELVKSLKAQGTSLEVYGGGTGIAALTTQVQTGDEIKLGDSVKIKCLSTPCHTQDHICYYATDEANPSDEGCLFTGDTLFLAGCGRFFEGTPIQMLQAMEMLAKLPESTKVYCGHEYTLKNLQFAQTVEPNSVALKERIEHCKLLRNSGQPTVPGTIAGELATNPFMRVAKPSVQSHTKTTSAVDTMKVLRQQKDAF</sequence>
<evidence type="ECO:0000256" key="7">
    <source>
        <dbReference type="ARBA" id="ARBA00022801"/>
    </source>
</evidence>
<dbReference type="InterPro" id="IPR032282">
    <property type="entry name" value="HAGH_C"/>
</dbReference>
<dbReference type="Pfam" id="PF16123">
    <property type="entry name" value="HAGH_C"/>
    <property type="match status" value="1"/>
</dbReference>
<keyword evidence="6" id="KW-0479">Metal-binding</keyword>
<dbReference type="PIRSF" id="PIRSF005457">
    <property type="entry name" value="Glx"/>
    <property type="match status" value="1"/>
</dbReference>
<evidence type="ECO:0000256" key="8">
    <source>
        <dbReference type="ARBA" id="ARBA00022833"/>
    </source>
</evidence>
<dbReference type="AlphaFoldDB" id="A0A0X3P0A5"/>
<evidence type="ECO:0000256" key="4">
    <source>
        <dbReference type="ARBA" id="ARBA00006759"/>
    </source>
</evidence>
<evidence type="ECO:0000256" key="2">
    <source>
        <dbReference type="ARBA" id="ARBA00001947"/>
    </source>
</evidence>
<dbReference type="InterPro" id="IPR017782">
    <property type="entry name" value="Hydroxyacylglutathione_Hdrlase"/>
</dbReference>
<accession>A0A0X3P0A5</accession>
<dbReference type="InterPro" id="IPR001279">
    <property type="entry name" value="Metallo-B-lactamas"/>
</dbReference>
<evidence type="ECO:0000313" key="11">
    <source>
        <dbReference type="EMBL" id="JAP41392.1"/>
    </source>
</evidence>
<evidence type="ECO:0000256" key="1">
    <source>
        <dbReference type="ARBA" id="ARBA00001623"/>
    </source>
</evidence>
<evidence type="ECO:0000256" key="9">
    <source>
        <dbReference type="ARBA" id="ARBA00031044"/>
    </source>
</evidence>
<dbReference type="Pfam" id="PF00753">
    <property type="entry name" value="Lactamase_B"/>
    <property type="match status" value="1"/>
</dbReference>
<dbReference type="HAMAP" id="MF_01374">
    <property type="entry name" value="Glyoxalase_2"/>
    <property type="match status" value="1"/>
</dbReference>
<comment type="cofactor">
    <cofactor evidence="2">
        <name>Zn(2+)</name>
        <dbReference type="ChEBI" id="CHEBI:29105"/>
    </cofactor>
</comment>
<comment type="catalytic activity">
    <reaction evidence="1">
        <text>an S-(2-hydroxyacyl)glutathione + H2O = a 2-hydroxy carboxylate + glutathione + H(+)</text>
        <dbReference type="Rhea" id="RHEA:21864"/>
        <dbReference type="ChEBI" id="CHEBI:15377"/>
        <dbReference type="ChEBI" id="CHEBI:15378"/>
        <dbReference type="ChEBI" id="CHEBI:57925"/>
        <dbReference type="ChEBI" id="CHEBI:58896"/>
        <dbReference type="ChEBI" id="CHEBI:71261"/>
        <dbReference type="EC" id="3.1.2.6"/>
    </reaction>
</comment>
<dbReference type="SMART" id="SM00849">
    <property type="entry name" value="Lactamase_B"/>
    <property type="match status" value="1"/>
</dbReference>
<feature type="domain" description="Metallo-beta-lactamase" evidence="10">
    <location>
        <begin position="37"/>
        <end position="204"/>
    </location>
</feature>
<protein>
    <recommendedName>
        <fullName evidence="5">hydroxyacylglutathione hydrolase</fullName>
        <ecNumber evidence="5">3.1.2.6</ecNumber>
    </recommendedName>
    <alternativeName>
        <fullName evidence="9">Glyoxalase II</fullName>
    </alternativeName>
</protein>
<proteinExistence type="inferred from homology"/>
<evidence type="ECO:0000256" key="5">
    <source>
        <dbReference type="ARBA" id="ARBA00011917"/>
    </source>
</evidence>
<evidence type="ECO:0000256" key="6">
    <source>
        <dbReference type="ARBA" id="ARBA00022723"/>
    </source>
</evidence>
<dbReference type="CDD" id="cd07723">
    <property type="entry name" value="hydroxyacylglutathione_hydrolase_MBL-fold"/>
    <property type="match status" value="1"/>
</dbReference>